<dbReference type="SUPFAM" id="SSF46785">
    <property type="entry name" value="Winged helix' DNA-binding domain"/>
    <property type="match status" value="1"/>
</dbReference>
<organism evidence="5 6">
    <name type="scientific">Companilactobacillus allii</name>
    <dbReference type="NCBI Taxonomy" id="1847728"/>
    <lineage>
        <taxon>Bacteria</taxon>
        <taxon>Bacillati</taxon>
        <taxon>Bacillota</taxon>
        <taxon>Bacilli</taxon>
        <taxon>Lactobacillales</taxon>
        <taxon>Lactobacillaceae</taxon>
        <taxon>Companilactobacillus</taxon>
    </lineage>
</organism>
<dbReference type="Gene3D" id="1.10.10.10">
    <property type="entry name" value="Winged helix-like DNA-binding domain superfamily/Winged helix DNA-binding domain"/>
    <property type="match status" value="1"/>
</dbReference>
<dbReference type="Pfam" id="PF07702">
    <property type="entry name" value="UTRA"/>
    <property type="match status" value="1"/>
</dbReference>
<dbReference type="OrthoDB" id="9815017at2"/>
<dbReference type="InterPro" id="IPR036390">
    <property type="entry name" value="WH_DNA-bd_sf"/>
</dbReference>
<dbReference type="GO" id="GO:0045892">
    <property type="term" value="P:negative regulation of DNA-templated transcription"/>
    <property type="evidence" value="ECO:0007669"/>
    <property type="project" value="TreeGrafter"/>
</dbReference>
<dbReference type="EMBL" id="CP019323">
    <property type="protein sequence ID" value="APX71983.1"/>
    <property type="molecule type" value="Genomic_DNA"/>
</dbReference>
<gene>
    <name evidence="5" type="ORF">BTM29_05165</name>
</gene>
<evidence type="ECO:0000256" key="2">
    <source>
        <dbReference type="ARBA" id="ARBA00023125"/>
    </source>
</evidence>
<evidence type="ECO:0000256" key="1">
    <source>
        <dbReference type="ARBA" id="ARBA00023015"/>
    </source>
</evidence>
<keyword evidence="1" id="KW-0805">Transcription regulation</keyword>
<dbReference type="InterPro" id="IPR000524">
    <property type="entry name" value="Tscrpt_reg_HTH_GntR"/>
</dbReference>
<name>A0A1P8Q280_9LACO</name>
<dbReference type="PANTHER" id="PTHR44846:SF1">
    <property type="entry name" value="MANNOSYL-D-GLYCERATE TRANSPORT_METABOLISM SYSTEM REPRESSOR MNGR-RELATED"/>
    <property type="match status" value="1"/>
</dbReference>
<dbReference type="KEGG" id="lalw:BTM29_05165"/>
<keyword evidence="3" id="KW-0804">Transcription</keyword>
<evidence type="ECO:0000256" key="3">
    <source>
        <dbReference type="ARBA" id="ARBA00023163"/>
    </source>
</evidence>
<dbReference type="InterPro" id="IPR028978">
    <property type="entry name" value="Chorismate_lyase_/UTRA_dom_sf"/>
</dbReference>
<dbReference type="SMART" id="SM00345">
    <property type="entry name" value="HTH_GNTR"/>
    <property type="match status" value="1"/>
</dbReference>
<dbReference type="GO" id="GO:0003700">
    <property type="term" value="F:DNA-binding transcription factor activity"/>
    <property type="evidence" value="ECO:0007669"/>
    <property type="project" value="InterPro"/>
</dbReference>
<dbReference type="AlphaFoldDB" id="A0A1P8Q280"/>
<dbReference type="STRING" id="1847728.BTM29_05165"/>
<keyword evidence="6" id="KW-1185">Reference proteome</keyword>
<dbReference type="Pfam" id="PF00392">
    <property type="entry name" value="GntR"/>
    <property type="match status" value="1"/>
</dbReference>
<dbReference type="Gene3D" id="3.40.1410.10">
    <property type="entry name" value="Chorismate lyase-like"/>
    <property type="match status" value="1"/>
</dbReference>
<dbReference type="PRINTS" id="PR00035">
    <property type="entry name" value="HTHGNTR"/>
</dbReference>
<evidence type="ECO:0000259" key="4">
    <source>
        <dbReference type="PROSITE" id="PS50949"/>
    </source>
</evidence>
<dbReference type="PROSITE" id="PS50949">
    <property type="entry name" value="HTH_GNTR"/>
    <property type="match status" value="1"/>
</dbReference>
<dbReference type="RefSeq" id="WP_076614487.1">
    <property type="nucleotide sequence ID" value="NZ_CP019323.1"/>
</dbReference>
<keyword evidence="2" id="KW-0238">DNA-binding</keyword>
<dbReference type="CDD" id="cd07377">
    <property type="entry name" value="WHTH_GntR"/>
    <property type="match status" value="1"/>
</dbReference>
<dbReference type="InterPro" id="IPR011663">
    <property type="entry name" value="UTRA"/>
</dbReference>
<evidence type="ECO:0000313" key="5">
    <source>
        <dbReference type="EMBL" id="APX71983.1"/>
    </source>
</evidence>
<proteinExistence type="predicted"/>
<dbReference type="InterPro" id="IPR036388">
    <property type="entry name" value="WH-like_DNA-bd_sf"/>
</dbReference>
<reference evidence="6" key="1">
    <citation type="submission" date="2016-12" db="EMBL/GenBank/DDBJ databases">
        <authorList>
            <person name="Jung M.Y."/>
            <person name="Lee S.H."/>
        </authorList>
    </citation>
    <scope>NUCLEOTIDE SEQUENCE [LARGE SCALE GENOMIC DNA]</scope>
    <source>
        <strain evidence="6">WiKim39</strain>
    </source>
</reference>
<protein>
    <recommendedName>
        <fullName evidence="4">HTH gntR-type domain-containing protein</fullName>
    </recommendedName>
</protein>
<dbReference type="PANTHER" id="PTHR44846">
    <property type="entry name" value="MANNOSYL-D-GLYCERATE TRANSPORT/METABOLISM SYSTEM REPRESSOR MNGR-RELATED"/>
    <property type="match status" value="1"/>
</dbReference>
<sequence length="239" mass="27792">MDKKESLSQHLIDTLTYQILNELRPNDRLPSERELMAQFQVSRTTVRNALDKLELSNLITRQHGKGTFVTARSEVLTNLADLFSFSKTMKTLGREPSDKIIKFKEISADDELIERLRLKDNLNVYEVDRIRLADSKPMMFGKSFLPAGIFSDLDKKTLEQNSMYQTFEADYDVHIKEADESCRASILNEKIANLLLEKTGAPCLRLERTTFDKLDRAVEYTISWARADEFNYRVKHLYR</sequence>
<evidence type="ECO:0000313" key="6">
    <source>
        <dbReference type="Proteomes" id="UP000187499"/>
    </source>
</evidence>
<dbReference type="Proteomes" id="UP000187499">
    <property type="component" value="Chromosome"/>
</dbReference>
<dbReference type="InterPro" id="IPR050679">
    <property type="entry name" value="Bact_HTH_transcr_reg"/>
</dbReference>
<feature type="domain" description="HTH gntR-type" evidence="4">
    <location>
        <begin position="5"/>
        <end position="72"/>
    </location>
</feature>
<dbReference type="SUPFAM" id="SSF64288">
    <property type="entry name" value="Chorismate lyase-like"/>
    <property type="match status" value="1"/>
</dbReference>
<dbReference type="GO" id="GO:0003677">
    <property type="term" value="F:DNA binding"/>
    <property type="evidence" value="ECO:0007669"/>
    <property type="project" value="UniProtKB-KW"/>
</dbReference>
<accession>A0A1P8Q280</accession>
<dbReference type="SMART" id="SM00866">
    <property type="entry name" value="UTRA"/>
    <property type="match status" value="1"/>
</dbReference>